<dbReference type="PANTHER" id="PTHR40388">
    <property type="entry name" value="BRYOPORIN"/>
    <property type="match status" value="1"/>
</dbReference>
<dbReference type="InterPro" id="IPR015926">
    <property type="entry name" value="Cytolysin/lectin"/>
</dbReference>
<comment type="caution">
    <text evidence="6">The sequence shown here is derived from an EMBL/GenBank/DDBJ whole genome shotgun (WGS) entry which is preliminary data.</text>
</comment>
<evidence type="ECO:0000256" key="4">
    <source>
        <dbReference type="ARBA" id="ARBA00023298"/>
    </source>
</evidence>
<dbReference type="Pfam" id="PF06369">
    <property type="entry name" value="Anemone_cytotox"/>
    <property type="match status" value="1"/>
</dbReference>
<proteinExistence type="predicted"/>
<dbReference type="Gene3D" id="2.60.270.20">
    <property type="entry name" value="Cytolysin/lectin"/>
    <property type="match status" value="1"/>
</dbReference>
<dbReference type="EMBL" id="JAHUTI010049179">
    <property type="protein sequence ID" value="MED6247177.1"/>
    <property type="molecule type" value="Genomic_DNA"/>
</dbReference>
<sequence>MSKQLENCTSNYTLSNPRVYLDNRRCTVPLSPTIRPSELDEATFSKKPSTAQGSIGIFTYDLLNNLTKTSSEKVAVLFVVPFDLYFKSIGCGVGIFGGRAKCNQDLFKEMFETTNTNFVRGKAKDSVFANTGVPDLLAPVSVLFPWQDPKYSSLQAPSLTKLQLADSKLQTSKQPASEPSPPSNLVCFQSWVCYLKFFVCMQTDLTSAP</sequence>
<evidence type="ECO:0000313" key="7">
    <source>
        <dbReference type="Proteomes" id="UP001345963"/>
    </source>
</evidence>
<accession>A0ABU7B9I2</accession>
<evidence type="ECO:0000313" key="6">
    <source>
        <dbReference type="EMBL" id="MED6247177.1"/>
    </source>
</evidence>
<evidence type="ECO:0000256" key="2">
    <source>
        <dbReference type="ARBA" id="ARBA00004532"/>
    </source>
</evidence>
<gene>
    <name evidence="6" type="ORF">ATANTOWER_024639</name>
</gene>
<dbReference type="SUPFAM" id="SSF63724">
    <property type="entry name" value="Cytolysin/lectin"/>
    <property type="match status" value="1"/>
</dbReference>
<keyword evidence="4" id="KW-1053">Target membrane</keyword>
<evidence type="ECO:0000256" key="5">
    <source>
        <dbReference type="ARBA" id="ARBA00023331"/>
    </source>
</evidence>
<keyword evidence="3" id="KW-1052">Target cell membrane</keyword>
<organism evidence="6 7">
    <name type="scientific">Ataeniobius toweri</name>
    <dbReference type="NCBI Taxonomy" id="208326"/>
    <lineage>
        <taxon>Eukaryota</taxon>
        <taxon>Metazoa</taxon>
        <taxon>Chordata</taxon>
        <taxon>Craniata</taxon>
        <taxon>Vertebrata</taxon>
        <taxon>Euteleostomi</taxon>
        <taxon>Actinopterygii</taxon>
        <taxon>Neopterygii</taxon>
        <taxon>Teleostei</taxon>
        <taxon>Neoteleostei</taxon>
        <taxon>Acanthomorphata</taxon>
        <taxon>Ovalentaria</taxon>
        <taxon>Atherinomorphae</taxon>
        <taxon>Cyprinodontiformes</taxon>
        <taxon>Goodeidae</taxon>
        <taxon>Ataeniobius</taxon>
    </lineage>
</organism>
<dbReference type="PANTHER" id="PTHR40388:SF2">
    <property type="entry name" value="ACTINOPORIN-LIKE PROTEIN"/>
    <property type="match status" value="1"/>
</dbReference>
<keyword evidence="4" id="KW-0472">Membrane</keyword>
<name>A0ABU7B9I2_9TELE</name>
<evidence type="ECO:0000256" key="3">
    <source>
        <dbReference type="ARBA" id="ARBA00022537"/>
    </source>
</evidence>
<evidence type="ECO:0000256" key="1">
    <source>
        <dbReference type="ARBA" id="ARBA00004175"/>
    </source>
</evidence>
<comment type="subcellular location">
    <subcellularLocation>
        <location evidence="2">Nematocyst</location>
    </subcellularLocation>
    <subcellularLocation>
        <location evidence="1">Target cell membrane</location>
    </subcellularLocation>
</comment>
<keyword evidence="5" id="KW-0166">Nematocyst</keyword>
<reference evidence="6 7" key="1">
    <citation type="submission" date="2021-07" db="EMBL/GenBank/DDBJ databases">
        <authorList>
            <person name="Palmer J.M."/>
        </authorList>
    </citation>
    <scope>NUCLEOTIDE SEQUENCE [LARGE SCALE GENOMIC DNA]</scope>
    <source>
        <strain evidence="6 7">AT_MEX2019</strain>
        <tissue evidence="6">Muscle</tissue>
    </source>
</reference>
<dbReference type="InterPro" id="IPR009104">
    <property type="entry name" value="Anemon_actinoporin-like"/>
</dbReference>
<protein>
    <submittedName>
        <fullName evidence="6">Uncharacterized protein</fullName>
    </submittedName>
</protein>
<dbReference type="InterPro" id="IPR050677">
    <property type="entry name" value="Actinoporin_PFT"/>
</dbReference>
<dbReference type="Proteomes" id="UP001345963">
    <property type="component" value="Unassembled WGS sequence"/>
</dbReference>
<keyword evidence="7" id="KW-1185">Reference proteome</keyword>